<dbReference type="SUPFAM" id="SSF53474">
    <property type="entry name" value="alpha/beta-Hydrolases"/>
    <property type="match status" value="1"/>
</dbReference>
<evidence type="ECO:0000313" key="2">
    <source>
        <dbReference type="EMBL" id="BAU49869.1"/>
    </source>
</evidence>
<accession>A0A1B4V8K9</accession>
<dbReference type="Gene3D" id="3.40.50.1820">
    <property type="entry name" value="alpha/beta hydrolase"/>
    <property type="match status" value="1"/>
</dbReference>
<feature type="domain" description="AB hydrolase-1" evidence="1">
    <location>
        <begin position="1"/>
        <end position="125"/>
    </location>
</feature>
<dbReference type="AlphaFoldDB" id="A0A1B4V8K9"/>
<dbReference type="InterPro" id="IPR029058">
    <property type="entry name" value="AB_hydrolase_fold"/>
</dbReference>
<dbReference type="GO" id="GO:0016740">
    <property type="term" value="F:transferase activity"/>
    <property type="evidence" value="ECO:0007669"/>
    <property type="project" value="UniProtKB-KW"/>
</dbReference>
<proteinExistence type="predicted"/>
<gene>
    <name evidence="2" type="ORF">SVA_3322</name>
</gene>
<evidence type="ECO:0000313" key="3">
    <source>
        <dbReference type="Proteomes" id="UP000218899"/>
    </source>
</evidence>
<dbReference type="Pfam" id="PF12697">
    <property type="entry name" value="Abhydrolase_6"/>
    <property type="match status" value="1"/>
</dbReference>
<reference evidence="2 3" key="1">
    <citation type="submission" date="2015-08" db="EMBL/GenBank/DDBJ databases">
        <title>Complete genome sequence of Sulfurifustis variabilis.</title>
        <authorList>
            <person name="Miura A."/>
            <person name="Kojima H."/>
            <person name="Fukui M."/>
        </authorList>
    </citation>
    <scope>NUCLEOTIDE SEQUENCE [LARGE SCALE GENOMIC DNA]</scope>
    <source>
        <strain evidence="3">skN76</strain>
    </source>
</reference>
<dbReference type="InterPro" id="IPR000073">
    <property type="entry name" value="AB_hydrolase_1"/>
</dbReference>
<dbReference type="KEGG" id="sva:SVA_3322"/>
<sequence length="204" mass="21723">MVLVHGLWLGGWSLALLARRLARCGFDTYPYSFPTCRLDLRENAARLHAFAARVPGDVVHFVGHSLGGVVIRATLHGVDLNRPGRVVTLGSPHGGSAAAVQVGRTAFGRRWLGRSIGALLAGEARGLRPVRREIGVIAGSVPLGLGRLFVRHDEVNDGVVTVTEAGLAEASDSIVLPTSHSGMLVSRAVATQVCVFLRTGRFRH</sequence>
<keyword evidence="2" id="KW-0808">Transferase</keyword>
<name>A0A1B4V8K9_9GAMM</name>
<dbReference type="Proteomes" id="UP000218899">
    <property type="component" value="Chromosome"/>
</dbReference>
<dbReference type="PANTHER" id="PTHR37946">
    <property type="entry name" value="SLL1969 PROTEIN"/>
    <property type="match status" value="1"/>
</dbReference>
<evidence type="ECO:0000259" key="1">
    <source>
        <dbReference type="Pfam" id="PF12697"/>
    </source>
</evidence>
<organism evidence="2 3">
    <name type="scientific">Sulfurifustis variabilis</name>
    <dbReference type="NCBI Taxonomy" id="1675686"/>
    <lineage>
        <taxon>Bacteria</taxon>
        <taxon>Pseudomonadati</taxon>
        <taxon>Pseudomonadota</taxon>
        <taxon>Gammaproteobacteria</taxon>
        <taxon>Acidiferrobacterales</taxon>
        <taxon>Acidiferrobacteraceae</taxon>
        <taxon>Sulfurifustis</taxon>
    </lineage>
</organism>
<dbReference type="EMBL" id="AP014936">
    <property type="protein sequence ID" value="BAU49869.1"/>
    <property type="molecule type" value="Genomic_DNA"/>
</dbReference>
<protein>
    <submittedName>
        <fullName evidence="2">Acetyltransferase</fullName>
    </submittedName>
</protein>
<keyword evidence="3" id="KW-1185">Reference proteome</keyword>
<dbReference type="PANTHER" id="PTHR37946:SF1">
    <property type="entry name" value="SLL1969 PROTEIN"/>
    <property type="match status" value="1"/>
</dbReference>